<dbReference type="CDD" id="cd16105">
    <property type="entry name" value="Ubl_ASPSCR1_like"/>
    <property type="match status" value="1"/>
</dbReference>
<dbReference type="InterPro" id="IPR021569">
    <property type="entry name" value="TUG-UBL1"/>
</dbReference>
<feature type="region of interest" description="Disordered" evidence="1">
    <location>
        <begin position="443"/>
        <end position="489"/>
    </location>
</feature>
<dbReference type="PANTHER" id="PTHR46467:SF1">
    <property type="entry name" value="TETHER CONTAINING UBX DOMAIN FOR GLUT4"/>
    <property type="match status" value="1"/>
</dbReference>
<protein>
    <submittedName>
        <fullName evidence="3">Ubx domain-containing protein</fullName>
    </submittedName>
</protein>
<comment type="caution">
    <text evidence="3">The sequence shown here is derived from an EMBL/GenBank/DDBJ whole genome shotgun (WGS) entry which is preliminary data.</text>
</comment>
<dbReference type="Proteomes" id="UP001629113">
    <property type="component" value="Unassembled WGS sequence"/>
</dbReference>
<dbReference type="CDD" id="cd17075">
    <property type="entry name" value="UBX1_UBXN9"/>
    <property type="match status" value="1"/>
</dbReference>
<accession>A0ABR4P3G8</accession>
<feature type="region of interest" description="Disordered" evidence="1">
    <location>
        <begin position="236"/>
        <end position="268"/>
    </location>
</feature>
<evidence type="ECO:0000313" key="3">
    <source>
        <dbReference type="EMBL" id="KAL3417849.1"/>
    </source>
</evidence>
<keyword evidence="4" id="KW-1185">Reference proteome</keyword>
<evidence type="ECO:0000259" key="2">
    <source>
        <dbReference type="Pfam" id="PF11470"/>
    </source>
</evidence>
<gene>
    <name evidence="3" type="ORF">PVAG01_10859</name>
</gene>
<reference evidence="3 4" key="1">
    <citation type="submission" date="2024-06" db="EMBL/GenBank/DDBJ databases">
        <title>Complete genome of Phlyctema vagabunda strain 19-DSS-EL-015.</title>
        <authorList>
            <person name="Fiorenzani C."/>
        </authorList>
    </citation>
    <scope>NUCLEOTIDE SEQUENCE [LARGE SCALE GENOMIC DNA]</scope>
    <source>
        <strain evidence="3 4">19-DSS-EL-015</strain>
    </source>
</reference>
<dbReference type="InterPro" id="IPR059238">
    <property type="entry name" value="UBX1_UBXN9"/>
</dbReference>
<feature type="domain" description="TUG ubiquitin-like" evidence="2">
    <location>
        <begin position="10"/>
        <end position="71"/>
    </location>
</feature>
<sequence length="489" mass="53565">MASHVVVMDSAAKRIQVKVTPGKYMTDVLEEACKKCNRQPTNLGFKNNGKQIDLSQTFRQTGLPSGARLELVTISRSPVPISVALQLPESLAAEAPNGRLIDRFPSDTTLWLVLRKFESTEGKNWNFTARGVAQTENGSSGAGRIYYEMPVVSLAGREISTLPDLAKTLSQFGVNNGSVLLRLSFRKTDQAFEEAIVDIAKYLNSLDSPAEPTATSASNPVQPQIEPVTNAVANIERHPDTSPESPPKPVSPTKRSAPDDEVPRANPLGISFFAPAPASVPTAASLPDNDSDYELSIVQMKRHQEYLKTKSMNKKLPGYDEIEKLEEAKTKKLASVKEVHIRIRFPGDKMIEKVYQANDTGLTVYEITSSVMSASQAPFKLVTRGLDGQPVTIPKDGTKLLIKDLGLTGRVLVNFLWEDDVSSEIRNAPILKEEYNRQVKELPVPTFQNAPDAPEVRTDDKGKGKQTEEGGGGKKSRNMANILGRLSKK</sequence>
<dbReference type="SUPFAM" id="SSF54236">
    <property type="entry name" value="Ubiquitin-like"/>
    <property type="match status" value="2"/>
</dbReference>
<evidence type="ECO:0000256" key="1">
    <source>
        <dbReference type="SAM" id="MobiDB-lite"/>
    </source>
</evidence>
<feature type="compositionally biased region" description="Basic and acidic residues" evidence="1">
    <location>
        <begin position="454"/>
        <end position="472"/>
    </location>
</feature>
<name>A0ABR4P3G8_9HELO</name>
<dbReference type="EMBL" id="JBFCZG010000010">
    <property type="protein sequence ID" value="KAL3417849.1"/>
    <property type="molecule type" value="Genomic_DNA"/>
</dbReference>
<evidence type="ECO:0000313" key="4">
    <source>
        <dbReference type="Proteomes" id="UP001629113"/>
    </source>
</evidence>
<dbReference type="Gene3D" id="3.10.20.90">
    <property type="entry name" value="Phosphatidylinositol 3-kinase Catalytic Subunit, Chain A, domain 1"/>
    <property type="match status" value="1"/>
</dbReference>
<proteinExistence type="predicted"/>
<dbReference type="Pfam" id="PF11470">
    <property type="entry name" value="TUG-UBL1"/>
    <property type="match status" value="1"/>
</dbReference>
<dbReference type="PANTHER" id="PTHR46467">
    <property type="entry name" value="TETHER CONTAINING UBX DOMAIN FOR GLUT4"/>
    <property type="match status" value="1"/>
</dbReference>
<dbReference type="InterPro" id="IPR029071">
    <property type="entry name" value="Ubiquitin-like_domsf"/>
</dbReference>
<organism evidence="3 4">
    <name type="scientific">Phlyctema vagabunda</name>
    <dbReference type="NCBI Taxonomy" id="108571"/>
    <lineage>
        <taxon>Eukaryota</taxon>
        <taxon>Fungi</taxon>
        <taxon>Dikarya</taxon>
        <taxon>Ascomycota</taxon>
        <taxon>Pezizomycotina</taxon>
        <taxon>Leotiomycetes</taxon>
        <taxon>Helotiales</taxon>
        <taxon>Dermateaceae</taxon>
        <taxon>Phlyctema</taxon>
    </lineage>
</organism>